<evidence type="ECO:0000313" key="3">
    <source>
        <dbReference type="Proteomes" id="UP001500975"/>
    </source>
</evidence>
<sequence>MTMTHREPDSPLLVRCDQQVLTIELASGQPGHPLTVAMTEHLADALEDAARRTDIHCVVLQSQGRHFCSGGNVKDMRDGADLMQGGVADVRDRLRRSLHRLPRALQAIEVPTIAAVQGAAVGAGCDLALMCDIRIASVDASFAESFLRLGLVSGIGGAWFLTRIVGLSKALEMSFTSEFLGAEAAERCGIVSEVVARDALHARAAEMAARIAANPPTAMRMAKKLVRESAASSLPTALEMAASMQAILLCGDEHKQRVRQFLDADAAHR</sequence>
<evidence type="ECO:0000313" key="2">
    <source>
        <dbReference type="EMBL" id="GAA4344525.1"/>
    </source>
</evidence>
<comment type="similarity">
    <text evidence="1">Belongs to the enoyl-CoA hydratase/isomerase family.</text>
</comment>
<dbReference type="PROSITE" id="PS00166">
    <property type="entry name" value="ENOYL_COA_HYDRATASE"/>
    <property type="match status" value="1"/>
</dbReference>
<dbReference type="SUPFAM" id="SSF52096">
    <property type="entry name" value="ClpP/crotonase"/>
    <property type="match status" value="1"/>
</dbReference>
<keyword evidence="3" id="KW-1185">Reference proteome</keyword>
<dbReference type="PANTHER" id="PTHR43459">
    <property type="entry name" value="ENOYL-COA HYDRATASE"/>
    <property type="match status" value="1"/>
</dbReference>
<evidence type="ECO:0000256" key="1">
    <source>
        <dbReference type="RuleBase" id="RU003707"/>
    </source>
</evidence>
<dbReference type="InterPro" id="IPR029045">
    <property type="entry name" value="ClpP/crotonase-like_dom_sf"/>
</dbReference>
<dbReference type="PANTHER" id="PTHR43459:SF1">
    <property type="entry name" value="EG:BACN32G11.4 PROTEIN"/>
    <property type="match status" value="1"/>
</dbReference>
<gene>
    <name evidence="2" type="ORF">GCM10023165_27780</name>
</gene>
<dbReference type="InterPro" id="IPR018376">
    <property type="entry name" value="Enoyl-CoA_hyd/isom_CS"/>
</dbReference>
<proteinExistence type="inferred from homology"/>
<comment type="caution">
    <text evidence="2">The sequence shown here is derived from an EMBL/GenBank/DDBJ whole genome shotgun (WGS) entry which is preliminary data.</text>
</comment>
<dbReference type="InterPro" id="IPR001753">
    <property type="entry name" value="Enoyl-CoA_hydra/iso"/>
</dbReference>
<accession>A0ABP8HU78</accession>
<reference evidence="3" key="1">
    <citation type="journal article" date="2019" name="Int. J. Syst. Evol. Microbiol.">
        <title>The Global Catalogue of Microorganisms (GCM) 10K type strain sequencing project: providing services to taxonomists for standard genome sequencing and annotation.</title>
        <authorList>
            <consortium name="The Broad Institute Genomics Platform"/>
            <consortium name="The Broad Institute Genome Sequencing Center for Infectious Disease"/>
            <person name="Wu L."/>
            <person name="Ma J."/>
        </authorList>
    </citation>
    <scope>NUCLEOTIDE SEQUENCE [LARGE SCALE GENOMIC DNA]</scope>
    <source>
        <strain evidence="3">JCM 17804</strain>
    </source>
</reference>
<dbReference type="CDD" id="cd06558">
    <property type="entry name" value="crotonase-like"/>
    <property type="match status" value="1"/>
</dbReference>
<name>A0ABP8HU78_9BURK</name>
<dbReference type="EMBL" id="BAABGJ010000027">
    <property type="protein sequence ID" value="GAA4344525.1"/>
    <property type="molecule type" value="Genomic_DNA"/>
</dbReference>
<dbReference type="Pfam" id="PF00378">
    <property type="entry name" value="ECH_1"/>
    <property type="match status" value="1"/>
</dbReference>
<dbReference type="Gene3D" id="3.90.226.10">
    <property type="entry name" value="2-enoyl-CoA Hydratase, Chain A, domain 1"/>
    <property type="match status" value="1"/>
</dbReference>
<protein>
    <submittedName>
        <fullName evidence="2">Enoyl-CoA hydratase-related protein</fullName>
    </submittedName>
</protein>
<organism evidence="2 3">
    <name type="scientific">Variovorax defluvii</name>
    <dbReference type="NCBI Taxonomy" id="913761"/>
    <lineage>
        <taxon>Bacteria</taxon>
        <taxon>Pseudomonadati</taxon>
        <taxon>Pseudomonadota</taxon>
        <taxon>Betaproteobacteria</taxon>
        <taxon>Burkholderiales</taxon>
        <taxon>Comamonadaceae</taxon>
        <taxon>Variovorax</taxon>
    </lineage>
</organism>
<dbReference type="Proteomes" id="UP001500975">
    <property type="component" value="Unassembled WGS sequence"/>
</dbReference>